<feature type="region of interest" description="Disordered" evidence="1">
    <location>
        <begin position="1"/>
        <end position="62"/>
    </location>
</feature>
<evidence type="ECO:0000313" key="3">
    <source>
        <dbReference type="Proteomes" id="UP001280581"/>
    </source>
</evidence>
<dbReference type="EMBL" id="WVTA01000017">
    <property type="protein sequence ID" value="KAK3200873.1"/>
    <property type="molecule type" value="Genomic_DNA"/>
</dbReference>
<proteinExistence type="predicted"/>
<dbReference type="Proteomes" id="UP001280581">
    <property type="component" value="Unassembled WGS sequence"/>
</dbReference>
<feature type="compositionally biased region" description="Basic and acidic residues" evidence="1">
    <location>
        <begin position="52"/>
        <end position="62"/>
    </location>
</feature>
<gene>
    <name evidence="2" type="ORF">GRF29_213g274962</name>
</gene>
<comment type="caution">
    <text evidence="2">The sequence shown here is derived from an EMBL/GenBank/DDBJ whole genome shotgun (WGS) entry which is preliminary data.</text>
</comment>
<accession>A0AAN6REE1</accession>
<protein>
    <submittedName>
        <fullName evidence="2">Uncharacterized protein</fullName>
    </submittedName>
</protein>
<feature type="region of interest" description="Disordered" evidence="1">
    <location>
        <begin position="93"/>
        <end position="112"/>
    </location>
</feature>
<sequence length="112" mass="12062">MPHLPFNSTSSSPSSSPSASPSPPSIVLHPASGILDRHNNGCPSNPIPGKTSQRELYKSSEDKSAAYRQRYAQYLASTFNMSLQAALAEADIQLAPRRSSGVSESEMLRDGW</sequence>
<name>A0AAN6REE1_9PLEO</name>
<reference evidence="2 3" key="1">
    <citation type="submission" date="2021-02" db="EMBL/GenBank/DDBJ databases">
        <title>Genome assembly of Pseudopithomyces chartarum.</title>
        <authorList>
            <person name="Jauregui R."/>
            <person name="Singh J."/>
            <person name="Voisey C."/>
        </authorList>
    </citation>
    <scope>NUCLEOTIDE SEQUENCE [LARGE SCALE GENOMIC DNA]</scope>
    <source>
        <strain evidence="2 3">AGR01</strain>
    </source>
</reference>
<feature type="compositionally biased region" description="Low complexity" evidence="1">
    <location>
        <begin position="8"/>
        <end position="19"/>
    </location>
</feature>
<evidence type="ECO:0000256" key="1">
    <source>
        <dbReference type="SAM" id="MobiDB-lite"/>
    </source>
</evidence>
<keyword evidence="3" id="KW-1185">Reference proteome</keyword>
<organism evidence="2 3">
    <name type="scientific">Pseudopithomyces chartarum</name>
    <dbReference type="NCBI Taxonomy" id="1892770"/>
    <lineage>
        <taxon>Eukaryota</taxon>
        <taxon>Fungi</taxon>
        <taxon>Dikarya</taxon>
        <taxon>Ascomycota</taxon>
        <taxon>Pezizomycotina</taxon>
        <taxon>Dothideomycetes</taxon>
        <taxon>Pleosporomycetidae</taxon>
        <taxon>Pleosporales</taxon>
        <taxon>Massarineae</taxon>
        <taxon>Didymosphaeriaceae</taxon>
        <taxon>Pseudopithomyces</taxon>
    </lineage>
</organism>
<evidence type="ECO:0000313" key="2">
    <source>
        <dbReference type="EMBL" id="KAK3200873.1"/>
    </source>
</evidence>
<dbReference type="AlphaFoldDB" id="A0AAN6REE1"/>